<comment type="caution">
    <text evidence="2">The sequence shown here is derived from an EMBL/GenBank/DDBJ whole genome shotgun (WGS) entry which is preliminary data.</text>
</comment>
<dbReference type="AlphaFoldDB" id="A0A1F5NSS0"/>
<gene>
    <name evidence="2" type="ORF">A2826_00365</name>
</gene>
<feature type="domain" description="Gcp-like" evidence="1">
    <location>
        <begin position="31"/>
        <end position="96"/>
    </location>
</feature>
<dbReference type="InterPro" id="IPR022496">
    <property type="entry name" value="T6A_TsaB"/>
</dbReference>
<dbReference type="Proteomes" id="UP000177912">
    <property type="component" value="Unassembled WGS sequence"/>
</dbReference>
<sequence length="133" mass="14693">MLLFINTTNVDRAEIALVGEKKITKANFEINRDLSEKLLPAIKALLKKTRMSFSDILILEVVTGRGSYTGLRIGASTANALAYSLKIPIFQVDSKAILGKNLARLYLKKAKIGQISPIYGGPPNITKSNRRKY</sequence>
<keyword evidence="2" id="KW-0808">Transferase</keyword>
<evidence type="ECO:0000313" key="2">
    <source>
        <dbReference type="EMBL" id="OGE80653.1"/>
    </source>
</evidence>
<evidence type="ECO:0000259" key="1">
    <source>
        <dbReference type="Pfam" id="PF00814"/>
    </source>
</evidence>
<dbReference type="InterPro" id="IPR043129">
    <property type="entry name" value="ATPase_NBD"/>
</dbReference>
<dbReference type="NCBIfam" id="TIGR03725">
    <property type="entry name" value="T6A_YeaZ"/>
    <property type="match status" value="1"/>
</dbReference>
<accession>A0A1F5NSS0</accession>
<protein>
    <submittedName>
        <fullName evidence="2">tRNA (Adenosine(37)-N6)-threonylcarbamoyltransferase complex dimerization subunit type 1 TsaB</fullName>
    </submittedName>
</protein>
<dbReference type="GO" id="GO:0016740">
    <property type="term" value="F:transferase activity"/>
    <property type="evidence" value="ECO:0007669"/>
    <property type="project" value="UniProtKB-KW"/>
</dbReference>
<dbReference type="InterPro" id="IPR000905">
    <property type="entry name" value="Gcp-like_dom"/>
</dbReference>
<reference evidence="2 3" key="1">
    <citation type="journal article" date="2016" name="Nat. Commun.">
        <title>Thousands of microbial genomes shed light on interconnected biogeochemical processes in an aquifer system.</title>
        <authorList>
            <person name="Anantharaman K."/>
            <person name="Brown C.T."/>
            <person name="Hug L.A."/>
            <person name="Sharon I."/>
            <person name="Castelle C.J."/>
            <person name="Probst A.J."/>
            <person name="Thomas B.C."/>
            <person name="Singh A."/>
            <person name="Wilkins M.J."/>
            <person name="Karaoz U."/>
            <person name="Brodie E.L."/>
            <person name="Williams K.H."/>
            <person name="Hubbard S.S."/>
            <person name="Banfield J.F."/>
        </authorList>
    </citation>
    <scope>NUCLEOTIDE SEQUENCE [LARGE SCALE GENOMIC DNA]</scope>
</reference>
<evidence type="ECO:0000313" key="3">
    <source>
        <dbReference type="Proteomes" id="UP000177912"/>
    </source>
</evidence>
<dbReference type="EMBL" id="MFEI01000021">
    <property type="protein sequence ID" value="OGE80653.1"/>
    <property type="molecule type" value="Genomic_DNA"/>
</dbReference>
<dbReference type="SUPFAM" id="SSF53067">
    <property type="entry name" value="Actin-like ATPase domain"/>
    <property type="match status" value="1"/>
</dbReference>
<organism evidence="2 3">
    <name type="scientific">Candidatus Doudnabacteria bacterium RIFCSPHIGHO2_01_FULL_43_23</name>
    <dbReference type="NCBI Taxonomy" id="1817822"/>
    <lineage>
        <taxon>Bacteria</taxon>
        <taxon>Candidatus Doudnaibacteriota</taxon>
    </lineage>
</organism>
<dbReference type="Gene3D" id="3.30.420.40">
    <property type="match status" value="1"/>
</dbReference>
<dbReference type="Pfam" id="PF00814">
    <property type="entry name" value="TsaD"/>
    <property type="match status" value="1"/>
</dbReference>
<name>A0A1F5NSS0_9BACT</name>
<dbReference type="GO" id="GO:0002949">
    <property type="term" value="P:tRNA threonylcarbamoyladenosine modification"/>
    <property type="evidence" value="ECO:0007669"/>
    <property type="project" value="InterPro"/>
</dbReference>
<proteinExistence type="predicted"/>
<dbReference type="STRING" id="1817822.A2826_00365"/>